<feature type="transmembrane region" description="Helical" evidence="8">
    <location>
        <begin position="166"/>
        <end position="187"/>
    </location>
</feature>
<evidence type="ECO:0000313" key="11">
    <source>
        <dbReference type="Proteomes" id="UP001162834"/>
    </source>
</evidence>
<evidence type="ECO:0000313" key="10">
    <source>
        <dbReference type="EMBL" id="UGS37514.1"/>
    </source>
</evidence>
<evidence type="ECO:0000256" key="1">
    <source>
        <dbReference type="ARBA" id="ARBA00004651"/>
    </source>
</evidence>
<evidence type="ECO:0000256" key="9">
    <source>
        <dbReference type="PIRNR" id="PIRNR002869"/>
    </source>
</evidence>
<evidence type="ECO:0000256" key="5">
    <source>
        <dbReference type="ARBA" id="ARBA00022984"/>
    </source>
</evidence>
<feature type="transmembrane region" description="Helical" evidence="8">
    <location>
        <begin position="276"/>
        <end position="295"/>
    </location>
</feature>
<comment type="pathway">
    <text evidence="8">Cell wall biogenesis; peptidoglycan biosynthesis.</text>
</comment>
<dbReference type="PRINTS" id="PR01806">
    <property type="entry name" value="VIRFACTRMVIN"/>
</dbReference>
<name>A0A9E7C297_9ACTN</name>
<protein>
    <recommendedName>
        <fullName evidence="8">Probable lipid II flippase MurJ</fullName>
    </recommendedName>
</protein>
<feature type="transmembrane region" description="Helical" evidence="8">
    <location>
        <begin position="356"/>
        <end position="377"/>
    </location>
</feature>
<evidence type="ECO:0000256" key="7">
    <source>
        <dbReference type="ARBA" id="ARBA00023136"/>
    </source>
</evidence>
<dbReference type="AlphaFoldDB" id="A0A9E7C297"/>
<dbReference type="NCBIfam" id="TIGR01695">
    <property type="entry name" value="murJ_mviN"/>
    <property type="match status" value="1"/>
</dbReference>
<dbReference type="GO" id="GO:0008360">
    <property type="term" value="P:regulation of cell shape"/>
    <property type="evidence" value="ECO:0007669"/>
    <property type="project" value="UniProtKB-UniRule"/>
</dbReference>
<keyword evidence="7 8" id="KW-0472">Membrane</keyword>
<feature type="transmembrane region" description="Helical" evidence="8">
    <location>
        <begin position="236"/>
        <end position="256"/>
    </location>
</feature>
<dbReference type="CDD" id="cd13123">
    <property type="entry name" value="MATE_MurJ_like"/>
    <property type="match status" value="1"/>
</dbReference>
<feature type="transmembrane region" description="Helical" evidence="8">
    <location>
        <begin position="321"/>
        <end position="344"/>
    </location>
</feature>
<dbReference type="EMBL" id="CP087164">
    <property type="protein sequence ID" value="UGS37514.1"/>
    <property type="molecule type" value="Genomic_DNA"/>
</dbReference>
<dbReference type="GO" id="GO:0071555">
    <property type="term" value="P:cell wall organization"/>
    <property type="evidence" value="ECO:0007669"/>
    <property type="project" value="UniProtKB-UniRule"/>
</dbReference>
<keyword evidence="6 8" id="KW-1133">Transmembrane helix</keyword>
<keyword evidence="3 8" id="KW-0812">Transmembrane</keyword>
<evidence type="ECO:0000256" key="2">
    <source>
        <dbReference type="ARBA" id="ARBA00022475"/>
    </source>
</evidence>
<dbReference type="PANTHER" id="PTHR47019">
    <property type="entry name" value="LIPID II FLIPPASE MURJ"/>
    <property type="match status" value="1"/>
</dbReference>
<dbReference type="PIRSF" id="PIRSF002869">
    <property type="entry name" value="MviN"/>
    <property type="match status" value="1"/>
</dbReference>
<evidence type="ECO:0000256" key="8">
    <source>
        <dbReference type="HAMAP-Rule" id="MF_02078"/>
    </source>
</evidence>
<dbReference type="GO" id="GO:0005886">
    <property type="term" value="C:plasma membrane"/>
    <property type="evidence" value="ECO:0007669"/>
    <property type="project" value="UniProtKB-SubCell"/>
</dbReference>
<sequence length="525" mass="56274">MAGPATRRIARNTAIFSIATGLSRIAGLVREVVASSFFATSGAFSAFTIAFQVPNLIRSLFADAALSAAFVPVFTELLEQNRKRDAFKLASTLFWLILIVLGAIVAIAIVTAGTIMPLFTGDKFSAELDHLTAGLAQVLFPIVLILGLNGLVVGILNAYDHFTIPAIAPLVWNVVIIVLLVILRPAFSGDDQLYAYAIGVLIATIVQFAMCVPVLRRFGFHLDFRPNFRDERVRRVLILMLPVTIGLGVINFDLFINSSLGSLVSDQAPRAIDAAFRIYMLPQGVFSVAVSTVLFPTLSRFAARADIDGLRETMGTGIRQIALLLVPSAAFTLVLSVPITRLIYQHGAFGEGSTELVSGALFWFSFSLPFAGMNLLLTRTFFALQRPWLPTLIAVASLVVNLAVSLALYRPYGIAGLVIGTAVSSLASTLAQAYYLRPLLGGTIEGRRTLAQFAAVCVASALLAVVAYAVWAVVDGVLGRSLVAQILSVGLAGAAGAAAYGWAVLWMEMPEARQVRDLLARRLGR</sequence>
<keyword evidence="8 9" id="KW-0961">Cell wall biogenesis/degradation</keyword>
<feature type="transmembrane region" description="Helical" evidence="8">
    <location>
        <begin position="483"/>
        <end position="506"/>
    </location>
</feature>
<keyword evidence="8 9" id="KW-0813">Transport</keyword>
<keyword evidence="11" id="KW-1185">Reference proteome</keyword>
<evidence type="ECO:0000256" key="6">
    <source>
        <dbReference type="ARBA" id="ARBA00022989"/>
    </source>
</evidence>
<evidence type="ECO:0000256" key="4">
    <source>
        <dbReference type="ARBA" id="ARBA00022960"/>
    </source>
</evidence>
<gene>
    <name evidence="10" type="primary">murJ_1</name>
    <name evidence="8" type="synonym">murJ</name>
    <name evidence="10" type="ORF">DSM104329_03930</name>
</gene>
<feature type="transmembrane region" description="Helical" evidence="8">
    <location>
        <begin position="90"/>
        <end position="118"/>
    </location>
</feature>
<keyword evidence="4 8" id="KW-0133">Cell shape</keyword>
<dbReference type="InterPro" id="IPR051050">
    <property type="entry name" value="Lipid_II_flippase_MurJ/MviN"/>
</dbReference>
<keyword evidence="2 8" id="KW-1003">Cell membrane</keyword>
<keyword evidence="5 8" id="KW-0573">Peptidoglycan synthesis</keyword>
<dbReference type="PANTHER" id="PTHR47019:SF1">
    <property type="entry name" value="LIPID II FLIPPASE MURJ"/>
    <property type="match status" value="1"/>
</dbReference>
<accession>A0A9E7C297</accession>
<dbReference type="GO" id="GO:0034204">
    <property type="term" value="P:lipid translocation"/>
    <property type="evidence" value="ECO:0007669"/>
    <property type="project" value="TreeGrafter"/>
</dbReference>
<feature type="transmembrane region" description="Helical" evidence="8">
    <location>
        <begin position="414"/>
        <end position="437"/>
    </location>
</feature>
<feature type="transmembrane region" description="Helical" evidence="8">
    <location>
        <begin position="389"/>
        <end position="408"/>
    </location>
</feature>
<feature type="transmembrane region" description="Helical" evidence="8">
    <location>
        <begin position="449"/>
        <end position="471"/>
    </location>
</feature>
<dbReference type="InterPro" id="IPR004268">
    <property type="entry name" value="MurJ"/>
</dbReference>
<proteinExistence type="inferred from homology"/>
<comment type="subcellular location">
    <subcellularLocation>
        <location evidence="1 8">Cell membrane</location>
        <topology evidence="1 8">Multi-pass membrane protein</topology>
    </subcellularLocation>
</comment>
<dbReference type="GO" id="GO:0009252">
    <property type="term" value="P:peptidoglycan biosynthetic process"/>
    <property type="evidence" value="ECO:0007669"/>
    <property type="project" value="UniProtKB-UniRule"/>
</dbReference>
<dbReference type="GO" id="GO:0015648">
    <property type="term" value="F:lipid-linked peptidoglycan transporter activity"/>
    <property type="evidence" value="ECO:0007669"/>
    <property type="project" value="UniProtKB-UniRule"/>
</dbReference>
<dbReference type="Pfam" id="PF03023">
    <property type="entry name" value="MurJ"/>
    <property type="match status" value="1"/>
</dbReference>
<dbReference type="KEGG" id="sbae:DSM104329_03930"/>
<dbReference type="HAMAP" id="MF_02078">
    <property type="entry name" value="MurJ_MviN"/>
    <property type="match status" value="1"/>
</dbReference>
<reference evidence="10" key="1">
    <citation type="journal article" date="2022" name="Int. J. Syst. Evol. Microbiol.">
        <title>Pseudomonas aegrilactucae sp. nov. and Pseudomonas morbosilactucae sp. nov., pathogens causing bacterial rot of lettuce in Japan.</title>
        <authorList>
            <person name="Sawada H."/>
            <person name="Fujikawa T."/>
            <person name="Satou M."/>
        </authorList>
    </citation>
    <scope>NUCLEOTIDE SEQUENCE</scope>
    <source>
        <strain evidence="10">0166_1</strain>
    </source>
</reference>
<organism evidence="10 11">
    <name type="scientific">Capillimicrobium parvum</name>
    <dbReference type="NCBI Taxonomy" id="2884022"/>
    <lineage>
        <taxon>Bacteria</taxon>
        <taxon>Bacillati</taxon>
        <taxon>Actinomycetota</taxon>
        <taxon>Thermoleophilia</taxon>
        <taxon>Solirubrobacterales</taxon>
        <taxon>Capillimicrobiaceae</taxon>
        <taxon>Capillimicrobium</taxon>
    </lineage>
</organism>
<evidence type="ECO:0000256" key="3">
    <source>
        <dbReference type="ARBA" id="ARBA00022692"/>
    </source>
</evidence>
<comment type="function">
    <text evidence="8 9">Involved in peptidoglycan biosynthesis. Transports lipid-linked peptidoglycan precursors from the inner to the outer leaflet of the cytoplasmic membrane.</text>
</comment>
<feature type="transmembrane region" description="Helical" evidence="8">
    <location>
        <begin position="193"/>
        <end position="215"/>
    </location>
</feature>
<feature type="transmembrane region" description="Helical" evidence="8">
    <location>
        <begin position="138"/>
        <end position="159"/>
    </location>
</feature>
<comment type="similarity">
    <text evidence="8 9">Belongs to the MurJ/MviN family.</text>
</comment>
<dbReference type="Proteomes" id="UP001162834">
    <property type="component" value="Chromosome"/>
</dbReference>